<dbReference type="Proteomes" id="UP000092993">
    <property type="component" value="Unassembled WGS sequence"/>
</dbReference>
<gene>
    <name evidence="2" type="ORF">A0H81_04502</name>
</gene>
<protein>
    <submittedName>
        <fullName evidence="2">Uncharacterized protein</fullName>
    </submittedName>
</protein>
<proteinExistence type="predicted"/>
<evidence type="ECO:0000313" key="2">
    <source>
        <dbReference type="EMBL" id="OBZ75195.1"/>
    </source>
</evidence>
<keyword evidence="3" id="KW-1185">Reference proteome</keyword>
<dbReference type="OrthoDB" id="5576752at2759"/>
<evidence type="ECO:0000313" key="3">
    <source>
        <dbReference type="Proteomes" id="UP000092993"/>
    </source>
</evidence>
<accession>A0A1C7ME50</accession>
<dbReference type="AlphaFoldDB" id="A0A1C7ME50"/>
<sequence>MTLRIVDLTVVVFDPPTVSTIICDRRLRCTDTATVPSPEQTYAAMAPDLRHQIDATRAARVARERETEQQRTAQLKDPDSQKPVWADSSRSQ</sequence>
<comment type="caution">
    <text evidence="2">The sequence shown here is derived from an EMBL/GenBank/DDBJ whole genome shotgun (WGS) entry which is preliminary data.</text>
</comment>
<evidence type="ECO:0000256" key="1">
    <source>
        <dbReference type="SAM" id="MobiDB-lite"/>
    </source>
</evidence>
<organism evidence="2 3">
    <name type="scientific">Grifola frondosa</name>
    <name type="common">Maitake</name>
    <name type="synonym">Polyporus frondosus</name>
    <dbReference type="NCBI Taxonomy" id="5627"/>
    <lineage>
        <taxon>Eukaryota</taxon>
        <taxon>Fungi</taxon>
        <taxon>Dikarya</taxon>
        <taxon>Basidiomycota</taxon>
        <taxon>Agaricomycotina</taxon>
        <taxon>Agaricomycetes</taxon>
        <taxon>Polyporales</taxon>
        <taxon>Grifolaceae</taxon>
        <taxon>Grifola</taxon>
    </lineage>
</organism>
<feature type="compositionally biased region" description="Basic and acidic residues" evidence="1">
    <location>
        <begin position="61"/>
        <end position="80"/>
    </location>
</feature>
<dbReference type="STRING" id="5627.A0A1C7ME50"/>
<reference evidence="2 3" key="1">
    <citation type="submission" date="2016-03" db="EMBL/GenBank/DDBJ databases">
        <title>Whole genome sequencing of Grifola frondosa 9006-11.</title>
        <authorList>
            <person name="Min B."/>
            <person name="Park H."/>
            <person name="Kim J.-G."/>
            <person name="Cho H."/>
            <person name="Oh Y.-L."/>
            <person name="Kong W.-S."/>
            <person name="Choi I.-G."/>
        </authorList>
    </citation>
    <scope>NUCLEOTIDE SEQUENCE [LARGE SCALE GENOMIC DNA]</scope>
    <source>
        <strain evidence="2 3">9006-11</strain>
    </source>
</reference>
<dbReference type="EMBL" id="LUGG01000004">
    <property type="protein sequence ID" value="OBZ75195.1"/>
    <property type="molecule type" value="Genomic_DNA"/>
</dbReference>
<name>A0A1C7ME50_GRIFR</name>
<feature type="region of interest" description="Disordered" evidence="1">
    <location>
        <begin position="58"/>
        <end position="92"/>
    </location>
</feature>